<accession>A0A1U9KQE6</accession>
<dbReference type="PANTHER" id="PTHR34408">
    <property type="entry name" value="FAMILY PROTEIN, PUTATIVE-RELATED"/>
    <property type="match status" value="1"/>
</dbReference>
<dbReference type="EMBL" id="CP014691">
    <property type="protein sequence ID" value="AQS87950.1"/>
    <property type="molecule type" value="Genomic_DNA"/>
</dbReference>
<dbReference type="InterPro" id="IPR023346">
    <property type="entry name" value="Lysozyme-like_dom_sf"/>
</dbReference>
<dbReference type="InterPro" id="IPR052354">
    <property type="entry name" value="Cell_Wall_Dynamics_Protein"/>
</dbReference>
<reference evidence="1 2" key="1">
    <citation type="submission" date="2016-03" db="EMBL/GenBank/DDBJ databases">
        <title>Acetic acid bacteria sequencing.</title>
        <authorList>
            <person name="Brandt J."/>
            <person name="Jakob F."/>
            <person name="Vogel R.F."/>
        </authorList>
    </citation>
    <scope>NUCLEOTIDE SEQUENCE [LARGE SCALE GENOMIC DNA]</scope>
    <source>
        <strain evidence="1 2">NBRC 101099</strain>
    </source>
</reference>
<dbReference type="SUPFAM" id="SSF53955">
    <property type="entry name" value="Lysozyme-like"/>
    <property type="match status" value="1"/>
</dbReference>
<dbReference type="STRING" id="320497.A0U93_08350"/>
<gene>
    <name evidence="1" type="ORF">A0U93_08350</name>
</gene>
<organism evidence="1 2">
    <name type="scientific">Neoasaia chiangmaiensis</name>
    <dbReference type="NCBI Taxonomy" id="320497"/>
    <lineage>
        <taxon>Bacteria</taxon>
        <taxon>Pseudomonadati</taxon>
        <taxon>Pseudomonadota</taxon>
        <taxon>Alphaproteobacteria</taxon>
        <taxon>Acetobacterales</taxon>
        <taxon>Acetobacteraceae</taxon>
        <taxon>Neoasaia</taxon>
    </lineage>
</organism>
<dbReference type="Gene3D" id="1.10.530.10">
    <property type="match status" value="1"/>
</dbReference>
<keyword evidence="2" id="KW-1185">Reference proteome</keyword>
<dbReference type="KEGG" id="nch:A0U93_08350"/>
<dbReference type="Proteomes" id="UP000188604">
    <property type="component" value="Chromosome"/>
</dbReference>
<name>A0A1U9KQE6_9PROT</name>
<dbReference type="OrthoDB" id="3809801at2"/>
<sequence length="218" mass="24262">MAATAYSGNVLPIPFLTLRRIMPHAPVRYFAPLNAAMGVYAINTSFRAAAFLSQLAVESFELRRTHEGWTKRKGFHLPGSDRPAHTATSQRDYFDYWYGNRRDLGNNTVGDGYNYRGRGGIQITGRDNYNKVGQGLDLPLTSRPSILEDDPGTDMDVAAFFFARLKHLNTVADSLDPEDPSSIEHVNRRLTRAINGGHNALAERLAYYRTALNALSVA</sequence>
<dbReference type="PANTHER" id="PTHR34408:SF2">
    <property type="entry name" value="CELL WALL-BINDING PROTEIN YWSB"/>
    <property type="match status" value="1"/>
</dbReference>
<protein>
    <submittedName>
        <fullName evidence="1">Uncharacterized protein</fullName>
    </submittedName>
</protein>
<proteinExistence type="predicted"/>
<dbReference type="AlphaFoldDB" id="A0A1U9KQE6"/>
<evidence type="ECO:0000313" key="2">
    <source>
        <dbReference type="Proteomes" id="UP000188604"/>
    </source>
</evidence>
<evidence type="ECO:0000313" key="1">
    <source>
        <dbReference type="EMBL" id="AQS87950.1"/>
    </source>
</evidence>